<protein>
    <submittedName>
        <fullName evidence="2">Allergen Tha p 2</fullName>
    </submittedName>
</protein>
<name>A0A4C1VPM7_EUMVA</name>
<dbReference type="EMBL" id="BGZK01000384">
    <property type="protein sequence ID" value="GBP40613.1"/>
    <property type="molecule type" value="Genomic_DNA"/>
</dbReference>
<proteinExistence type="predicted"/>
<feature type="signal peptide" evidence="1">
    <location>
        <begin position="1"/>
        <end position="15"/>
    </location>
</feature>
<dbReference type="Proteomes" id="UP000299102">
    <property type="component" value="Unassembled WGS sequence"/>
</dbReference>
<evidence type="ECO:0000313" key="3">
    <source>
        <dbReference type="Proteomes" id="UP000299102"/>
    </source>
</evidence>
<accession>A0A4C1VPM7</accession>
<feature type="chain" id="PRO_5020021219" evidence="1">
    <location>
        <begin position="16"/>
        <end position="111"/>
    </location>
</feature>
<organism evidence="2 3">
    <name type="scientific">Eumeta variegata</name>
    <name type="common">Bagworm moth</name>
    <name type="synonym">Eumeta japonica</name>
    <dbReference type="NCBI Taxonomy" id="151549"/>
    <lineage>
        <taxon>Eukaryota</taxon>
        <taxon>Metazoa</taxon>
        <taxon>Ecdysozoa</taxon>
        <taxon>Arthropoda</taxon>
        <taxon>Hexapoda</taxon>
        <taxon>Insecta</taxon>
        <taxon>Pterygota</taxon>
        <taxon>Neoptera</taxon>
        <taxon>Endopterygota</taxon>
        <taxon>Lepidoptera</taxon>
        <taxon>Glossata</taxon>
        <taxon>Ditrysia</taxon>
        <taxon>Tineoidea</taxon>
        <taxon>Psychidae</taxon>
        <taxon>Oiketicinae</taxon>
        <taxon>Eumeta</taxon>
    </lineage>
</organism>
<reference evidence="2 3" key="1">
    <citation type="journal article" date="2019" name="Commun. Biol.">
        <title>The bagworm genome reveals a unique fibroin gene that provides high tensile strength.</title>
        <authorList>
            <person name="Kono N."/>
            <person name="Nakamura H."/>
            <person name="Ohtoshi R."/>
            <person name="Tomita M."/>
            <person name="Numata K."/>
            <person name="Arakawa K."/>
        </authorList>
    </citation>
    <scope>NUCLEOTIDE SEQUENCE [LARGE SCALE GENOMIC DNA]</scope>
</reference>
<evidence type="ECO:0000256" key="1">
    <source>
        <dbReference type="SAM" id="SignalP"/>
    </source>
</evidence>
<dbReference type="AlphaFoldDB" id="A0A4C1VPM7"/>
<evidence type="ECO:0000313" key="2">
    <source>
        <dbReference type="EMBL" id="GBP40613.1"/>
    </source>
</evidence>
<sequence>MKLLIFALLVSCSSSTPIAQGDSNDLVANIEHLAKNNLKAFDGMFADIYRTPQCSYKRGCRDGYCWAGCGWGGGDDDWCYTTTSYSQSYAYVECTSDAQCDGCWNCAGICS</sequence>
<keyword evidence="1" id="KW-0732">Signal</keyword>
<comment type="caution">
    <text evidence="2">The sequence shown here is derived from an EMBL/GenBank/DDBJ whole genome shotgun (WGS) entry which is preliminary data.</text>
</comment>
<gene>
    <name evidence="2" type="ORF">EVAR_41693_1</name>
</gene>
<keyword evidence="3" id="KW-1185">Reference proteome</keyword>